<sequence length="226" mass="23896">MSVAATLLRLWQQMILWFAAILLVVQVGAVAAISLAGPVRFSFWLVVAGAAAKYWPLVAGILLVSLHLRTFVANGVTRHEFLRGLVLFAAGIALVFPAVVVVGHAVESVVLGLFDHRAASYPVFHFGEAAAEYLHLLPATVGFLTTGILISAGFYRFRPWIGVLLIAPGALPGLAGEGLIEVSDSGELIARLPYAIALTLTAVAVVLGAVATHRLLRDVAIKRSAT</sequence>
<dbReference type="EMBL" id="JAMYJR010000014">
    <property type="protein sequence ID" value="MCO8271979.1"/>
    <property type="molecule type" value="Genomic_DNA"/>
</dbReference>
<keyword evidence="3" id="KW-1185">Reference proteome</keyword>
<name>A0ABT1DME6_9ACTN</name>
<protein>
    <submittedName>
        <fullName evidence="2">Uncharacterized protein</fullName>
    </submittedName>
</protein>
<feature type="transmembrane region" description="Helical" evidence="1">
    <location>
        <begin position="161"/>
        <end position="180"/>
    </location>
</feature>
<dbReference type="Proteomes" id="UP001523369">
    <property type="component" value="Unassembled WGS sequence"/>
</dbReference>
<keyword evidence="1" id="KW-1133">Transmembrane helix</keyword>
<feature type="transmembrane region" description="Helical" evidence="1">
    <location>
        <begin position="15"/>
        <end position="35"/>
    </location>
</feature>
<dbReference type="RefSeq" id="WP_253238096.1">
    <property type="nucleotide sequence ID" value="NZ_JAMYJR010000014.1"/>
</dbReference>
<keyword evidence="1" id="KW-0812">Transmembrane</keyword>
<accession>A0ABT1DME6</accession>
<evidence type="ECO:0000256" key="1">
    <source>
        <dbReference type="SAM" id="Phobius"/>
    </source>
</evidence>
<reference evidence="2 3" key="1">
    <citation type="submission" date="2022-06" db="EMBL/GenBank/DDBJ databases">
        <title>New Species of the Genus Actinoplanes, ActinopZanes ferrugineus.</title>
        <authorList>
            <person name="Ding P."/>
        </authorList>
    </citation>
    <scope>NUCLEOTIDE SEQUENCE [LARGE SCALE GENOMIC DNA]</scope>
    <source>
        <strain evidence="2 3">TRM88003</strain>
    </source>
</reference>
<comment type="caution">
    <text evidence="2">The sequence shown here is derived from an EMBL/GenBank/DDBJ whole genome shotgun (WGS) entry which is preliminary data.</text>
</comment>
<organism evidence="2 3">
    <name type="scientific">Paractinoplanes aksuensis</name>
    <dbReference type="NCBI Taxonomy" id="2939490"/>
    <lineage>
        <taxon>Bacteria</taxon>
        <taxon>Bacillati</taxon>
        <taxon>Actinomycetota</taxon>
        <taxon>Actinomycetes</taxon>
        <taxon>Micromonosporales</taxon>
        <taxon>Micromonosporaceae</taxon>
        <taxon>Paractinoplanes</taxon>
    </lineage>
</organism>
<keyword evidence="1" id="KW-0472">Membrane</keyword>
<proteinExistence type="predicted"/>
<gene>
    <name evidence="2" type="ORF">M1L60_15395</name>
</gene>
<feature type="transmembrane region" description="Helical" evidence="1">
    <location>
        <begin position="133"/>
        <end position="154"/>
    </location>
</feature>
<evidence type="ECO:0000313" key="3">
    <source>
        <dbReference type="Proteomes" id="UP001523369"/>
    </source>
</evidence>
<feature type="transmembrane region" description="Helical" evidence="1">
    <location>
        <begin position="192"/>
        <end position="216"/>
    </location>
</feature>
<evidence type="ECO:0000313" key="2">
    <source>
        <dbReference type="EMBL" id="MCO8271979.1"/>
    </source>
</evidence>
<feature type="transmembrane region" description="Helical" evidence="1">
    <location>
        <begin position="41"/>
        <end position="64"/>
    </location>
</feature>
<feature type="transmembrane region" description="Helical" evidence="1">
    <location>
        <begin position="85"/>
        <end position="113"/>
    </location>
</feature>